<dbReference type="PANTHER" id="PTHR35546:SF130">
    <property type="entry name" value="EXPRESSED PROTEIN"/>
    <property type="match status" value="1"/>
</dbReference>
<protein>
    <recommendedName>
        <fullName evidence="1">F-box domain-containing protein</fullName>
    </recommendedName>
</protein>
<dbReference type="OrthoDB" id="1136566at2759"/>
<dbReference type="AlphaFoldDB" id="A0A2G5CQD6"/>
<evidence type="ECO:0000313" key="3">
    <source>
        <dbReference type="Proteomes" id="UP000230069"/>
    </source>
</evidence>
<keyword evidence="3" id="KW-1185">Reference proteome</keyword>
<dbReference type="SMART" id="SM00256">
    <property type="entry name" value="FBOX"/>
    <property type="match status" value="1"/>
</dbReference>
<dbReference type="InterPro" id="IPR056592">
    <property type="entry name" value="Beta-prop_At3g26010-like"/>
</dbReference>
<organism evidence="2 3">
    <name type="scientific">Aquilegia coerulea</name>
    <name type="common">Rocky mountain columbine</name>
    <dbReference type="NCBI Taxonomy" id="218851"/>
    <lineage>
        <taxon>Eukaryota</taxon>
        <taxon>Viridiplantae</taxon>
        <taxon>Streptophyta</taxon>
        <taxon>Embryophyta</taxon>
        <taxon>Tracheophyta</taxon>
        <taxon>Spermatophyta</taxon>
        <taxon>Magnoliopsida</taxon>
        <taxon>Ranunculales</taxon>
        <taxon>Ranunculaceae</taxon>
        <taxon>Thalictroideae</taxon>
        <taxon>Aquilegia</taxon>
    </lineage>
</organism>
<dbReference type="SUPFAM" id="SSF81383">
    <property type="entry name" value="F-box domain"/>
    <property type="match status" value="1"/>
</dbReference>
<dbReference type="InterPro" id="IPR001810">
    <property type="entry name" value="F-box_dom"/>
</dbReference>
<name>A0A2G5CQD6_AQUCA</name>
<dbReference type="InParanoid" id="A0A2G5CQD6"/>
<gene>
    <name evidence="2" type="ORF">AQUCO_04100120v1</name>
</gene>
<dbReference type="PANTHER" id="PTHR35546">
    <property type="entry name" value="F-BOX PROTEIN INTERACTION DOMAIN PROTEIN-RELATED"/>
    <property type="match status" value="1"/>
</dbReference>
<dbReference type="InterPro" id="IPR036047">
    <property type="entry name" value="F-box-like_dom_sf"/>
</dbReference>
<dbReference type="STRING" id="218851.A0A2G5CQD6"/>
<feature type="domain" description="F-box" evidence="1">
    <location>
        <begin position="1"/>
        <end position="40"/>
    </location>
</feature>
<proteinExistence type="predicted"/>
<evidence type="ECO:0000313" key="2">
    <source>
        <dbReference type="EMBL" id="PIA33468.1"/>
    </source>
</evidence>
<dbReference type="EMBL" id="KZ305058">
    <property type="protein sequence ID" value="PIA33468.1"/>
    <property type="molecule type" value="Genomic_DNA"/>
</dbReference>
<evidence type="ECO:0000259" key="1">
    <source>
        <dbReference type="SMART" id="SM00256"/>
    </source>
</evidence>
<dbReference type="Pfam" id="PF24750">
    <property type="entry name" value="b-prop_At3g26010-like"/>
    <property type="match status" value="1"/>
</dbReference>
<dbReference type="Proteomes" id="UP000230069">
    <property type="component" value="Unassembled WGS sequence"/>
</dbReference>
<dbReference type="InterPro" id="IPR055290">
    <property type="entry name" value="At3g26010-like"/>
</dbReference>
<reference evidence="2 3" key="1">
    <citation type="submission" date="2017-09" db="EMBL/GenBank/DDBJ databases">
        <title>WGS assembly of Aquilegia coerulea Goldsmith.</title>
        <authorList>
            <person name="Hodges S."/>
            <person name="Kramer E."/>
            <person name="Nordborg M."/>
            <person name="Tomkins J."/>
            <person name="Borevitz J."/>
            <person name="Derieg N."/>
            <person name="Yan J."/>
            <person name="Mihaltcheva S."/>
            <person name="Hayes R.D."/>
            <person name="Rokhsar D."/>
        </authorList>
    </citation>
    <scope>NUCLEOTIDE SEQUENCE [LARGE SCALE GENOMIC DNA]</scope>
    <source>
        <strain evidence="3">cv. Goldsmith</strain>
    </source>
</reference>
<accession>A0A2G5CQD6</accession>
<sequence length="429" mass="50120">MDDIIEEILLRLPAKSLGSCKSLSKKWCLFISHNKPFRNRYINRNPEQHMVGIFCSKNRVGNDDPKHVHFLPTSTEGRRSTMLLKKRKRTENNDCPEEIILGGPGLPLFPPDESLTSFGFGHHDQSTHIFGSSNGFLLLSLEQEHPRHYFVCNPINERWVALPTPNTTSSWVTHGFSFHATQHNPCLDIGMHYYQVVRAICPDQRRVFSTSLKIEIFSSELPNPEWKLFNLNAAFSFYLLLATRSTVISQKGVIYFKARLQKQQVNHNGLVFFDQKGKKEYCLEQIEFPPNENDGHTCDCFDLSDELIVYARHHPKLGQLKIWVLNDENNSTREWSLRHKVSFEFTMEKYPEFLNYRIQELFGIEAFHPMNPRVLFLANSVKRFFYDMENSRLELLSDDGAEGRNPHYKIYPYTYGPIGRHLFLESRWK</sequence>
<dbReference type="Pfam" id="PF00646">
    <property type="entry name" value="F-box"/>
    <property type="match status" value="1"/>
</dbReference>